<dbReference type="AlphaFoldDB" id="D7LHU2"/>
<dbReference type="Proteomes" id="UP000008694">
    <property type="component" value="Unassembled WGS sequence"/>
</dbReference>
<dbReference type="HOGENOM" id="CLU_2815870_0_0_1"/>
<reference evidence="2" key="1">
    <citation type="journal article" date="2011" name="Nat. Genet.">
        <title>The Arabidopsis lyrata genome sequence and the basis of rapid genome size change.</title>
        <authorList>
            <person name="Hu T.T."/>
            <person name="Pattyn P."/>
            <person name="Bakker E.G."/>
            <person name="Cao J."/>
            <person name="Cheng J.-F."/>
            <person name="Clark R.M."/>
            <person name="Fahlgren N."/>
            <person name="Fawcett J.A."/>
            <person name="Grimwood J."/>
            <person name="Gundlach H."/>
            <person name="Haberer G."/>
            <person name="Hollister J.D."/>
            <person name="Ossowski S."/>
            <person name="Ottilar R.P."/>
            <person name="Salamov A.A."/>
            <person name="Schneeberger K."/>
            <person name="Spannagl M."/>
            <person name="Wang X."/>
            <person name="Yang L."/>
            <person name="Nasrallah M.E."/>
            <person name="Bergelson J."/>
            <person name="Carrington J.C."/>
            <person name="Gaut B.S."/>
            <person name="Schmutz J."/>
            <person name="Mayer K.F.X."/>
            <person name="Van de Peer Y."/>
            <person name="Grigoriev I.V."/>
            <person name="Nordborg M."/>
            <person name="Weigel D."/>
            <person name="Guo Y.-L."/>
        </authorList>
    </citation>
    <scope>NUCLEOTIDE SEQUENCE [LARGE SCALE GENOMIC DNA]</scope>
    <source>
        <strain evidence="2">cv. MN47</strain>
    </source>
</reference>
<gene>
    <name evidence="1" type="ORF">ARALYDRAFT_902625</name>
</gene>
<dbReference type="EMBL" id="GL348716">
    <property type="protein sequence ID" value="EFH55801.1"/>
    <property type="molecule type" value="Genomic_DNA"/>
</dbReference>
<evidence type="ECO:0000313" key="1">
    <source>
        <dbReference type="EMBL" id="EFH55801.1"/>
    </source>
</evidence>
<accession>D7LHU2</accession>
<dbReference type="Gramene" id="scaffold_402126.1">
    <property type="protein sequence ID" value="scaffold_402126.1"/>
    <property type="gene ID" value="scaffold_402126.1"/>
</dbReference>
<sequence length="67" mass="8094">MAVTPVGNRFRSRQCYLHVSDNDWLQRYEDSYVELIHLVDLILLLMHYLLDLAMQHHQSWLFSPFSM</sequence>
<keyword evidence="2" id="KW-1185">Reference proteome</keyword>
<organism evidence="2">
    <name type="scientific">Arabidopsis lyrata subsp. lyrata</name>
    <name type="common">Lyre-leaved rock-cress</name>
    <dbReference type="NCBI Taxonomy" id="81972"/>
    <lineage>
        <taxon>Eukaryota</taxon>
        <taxon>Viridiplantae</taxon>
        <taxon>Streptophyta</taxon>
        <taxon>Embryophyta</taxon>
        <taxon>Tracheophyta</taxon>
        <taxon>Spermatophyta</taxon>
        <taxon>Magnoliopsida</taxon>
        <taxon>eudicotyledons</taxon>
        <taxon>Gunneridae</taxon>
        <taxon>Pentapetalae</taxon>
        <taxon>rosids</taxon>
        <taxon>malvids</taxon>
        <taxon>Brassicales</taxon>
        <taxon>Brassicaceae</taxon>
        <taxon>Camelineae</taxon>
        <taxon>Arabidopsis</taxon>
    </lineage>
</organism>
<evidence type="ECO:0000313" key="2">
    <source>
        <dbReference type="Proteomes" id="UP000008694"/>
    </source>
</evidence>
<proteinExistence type="predicted"/>
<protein>
    <submittedName>
        <fullName evidence="1">Predicted protein</fullName>
    </submittedName>
</protein>
<name>D7LHU2_ARALL</name>